<reference evidence="1" key="1">
    <citation type="journal article" date="2020" name="Stud. Mycol.">
        <title>101 Dothideomycetes genomes: a test case for predicting lifestyles and emergence of pathogens.</title>
        <authorList>
            <person name="Haridas S."/>
            <person name="Albert R."/>
            <person name="Binder M."/>
            <person name="Bloem J."/>
            <person name="Labutti K."/>
            <person name="Salamov A."/>
            <person name="Andreopoulos B."/>
            <person name="Baker S."/>
            <person name="Barry K."/>
            <person name="Bills G."/>
            <person name="Bluhm B."/>
            <person name="Cannon C."/>
            <person name="Castanera R."/>
            <person name="Culley D."/>
            <person name="Daum C."/>
            <person name="Ezra D."/>
            <person name="Gonzalez J."/>
            <person name="Henrissat B."/>
            <person name="Kuo A."/>
            <person name="Liang C."/>
            <person name="Lipzen A."/>
            <person name="Lutzoni F."/>
            <person name="Magnuson J."/>
            <person name="Mondo S."/>
            <person name="Nolan M."/>
            <person name="Ohm R."/>
            <person name="Pangilinan J."/>
            <person name="Park H.-J."/>
            <person name="Ramirez L."/>
            <person name="Alfaro M."/>
            <person name="Sun H."/>
            <person name="Tritt A."/>
            <person name="Yoshinaga Y."/>
            <person name="Zwiers L.-H."/>
            <person name="Turgeon B."/>
            <person name="Goodwin S."/>
            <person name="Spatafora J."/>
            <person name="Crous P."/>
            <person name="Grigoriev I."/>
        </authorList>
    </citation>
    <scope>NUCLEOTIDE SEQUENCE</scope>
    <source>
        <strain evidence="1">CBS 260.36</strain>
    </source>
</reference>
<evidence type="ECO:0000313" key="2">
    <source>
        <dbReference type="Proteomes" id="UP000799439"/>
    </source>
</evidence>
<accession>A0A9P4IZB2</accession>
<dbReference type="Proteomes" id="UP000799439">
    <property type="component" value="Unassembled WGS sequence"/>
</dbReference>
<dbReference type="EMBL" id="ML996086">
    <property type="protein sequence ID" value="KAF2152648.1"/>
    <property type="molecule type" value="Genomic_DNA"/>
</dbReference>
<sequence>MQQSCGVRISQAALLTVAQKVSYSLLPLWPHAASIQHTCSDTSHCLLGMVGALVVVPPPEPGFCNCSPKPAARPVRLARACWNPRRHQAS</sequence>
<protein>
    <submittedName>
        <fullName evidence="1">Uncharacterized protein</fullName>
    </submittedName>
</protein>
<comment type="caution">
    <text evidence="1">The sequence shown here is derived from an EMBL/GenBank/DDBJ whole genome shotgun (WGS) entry which is preliminary data.</text>
</comment>
<keyword evidence="2" id="KW-1185">Reference proteome</keyword>
<gene>
    <name evidence="1" type="ORF">K461DRAFT_150673</name>
</gene>
<proteinExistence type="predicted"/>
<evidence type="ECO:0000313" key="1">
    <source>
        <dbReference type="EMBL" id="KAF2152648.1"/>
    </source>
</evidence>
<name>A0A9P4IZB2_9PEZI</name>
<dbReference type="AlphaFoldDB" id="A0A9P4IZB2"/>
<organism evidence="1 2">
    <name type="scientific">Myriangium duriaei CBS 260.36</name>
    <dbReference type="NCBI Taxonomy" id="1168546"/>
    <lineage>
        <taxon>Eukaryota</taxon>
        <taxon>Fungi</taxon>
        <taxon>Dikarya</taxon>
        <taxon>Ascomycota</taxon>
        <taxon>Pezizomycotina</taxon>
        <taxon>Dothideomycetes</taxon>
        <taxon>Dothideomycetidae</taxon>
        <taxon>Myriangiales</taxon>
        <taxon>Myriangiaceae</taxon>
        <taxon>Myriangium</taxon>
    </lineage>
</organism>